<evidence type="ECO:0000313" key="5">
    <source>
        <dbReference type="Proteomes" id="UP000609879"/>
    </source>
</evidence>
<keyword evidence="5" id="KW-1185">Reference proteome</keyword>
<dbReference type="Gene3D" id="3.90.550.10">
    <property type="entry name" value="Spore Coat Polysaccharide Biosynthesis Protein SpsA, Chain A"/>
    <property type="match status" value="1"/>
</dbReference>
<dbReference type="InterPro" id="IPR050065">
    <property type="entry name" value="GlmU-like"/>
</dbReference>
<dbReference type="InterPro" id="IPR005835">
    <property type="entry name" value="NTP_transferase_dom"/>
</dbReference>
<evidence type="ECO:0000256" key="1">
    <source>
        <dbReference type="ARBA" id="ARBA00022679"/>
    </source>
</evidence>
<feature type="domain" description="Nucleotidyl transferase" evidence="3">
    <location>
        <begin position="6"/>
        <end position="80"/>
    </location>
</feature>
<dbReference type="EMBL" id="BOMI01000137">
    <property type="protein sequence ID" value="GID78129.1"/>
    <property type="molecule type" value="Genomic_DNA"/>
</dbReference>
<dbReference type="SUPFAM" id="SSF53448">
    <property type="entry name" value="Nucleotide-diphospho-sugar transferases"/>
    <property type="match status" value="1"/>
</dbReference>
<keyword evidence="2" id="KW-0548">Nucleotidyltransferase</keyword>
<keyword evidence="1" id="KW-0808">Transferase</keyword>
<organism evidence="4 5">
    <name type="scientific">Paractinoplanes deccanensis</name>
    <dbReference type="NCBI Taxonomy" id="113561"/>
    <lineage>
        <taxon>Bacteria</taxon>
        <taxon>Bacillati</taxon>
        <taxon>Actinomycetota</taxon>
        <taxon>Actinomycetes</taxon>
        <taxon>Micromonosporales</taxon>
        <taxon>Micromonosporaceae</taxon>
        <taxon>Paractinoplanes</taxon>
    </lineage>
</organism>
<proteinExistence type="predicted"/>
<comment type="caution">
    <text evidence="4">The sequence shown here is derived from an EMBL/GenBank/DDBJ whole genome shotgun (WGS) entry which is preliminary data.</text>
</comment>
<dbReference type="Pfam" id="PF00483">
    <property type="entry name" value="NTP_transferase"/>
    <property type="match status" value="1"/>
</dbReference>
<evidence type="ECO:0000313" key="4">
    <source>
        <dbReference type="EMBL" id="GID78129.1"/>
    </source>
</evidence>
<evidence type="ECO:0000256" key="2">
    <source>
        <dbReference type="ARBA" id="ARBA00022695"/>
    </source>
</evidence>
<reference evidence="4 5" key="1">
    <citation type="submission" date="2021-01" db="EMBL/GenBank/DDBJ databases">
        <title>Whole genome shotgun sequence of Actinoplanes deccanensis NBRC 13994.</title>
        <authorList>
            <person name="Komaki H."/>
            <person name="Tamura T."/>
        </authorList>
    </citation>
    <scope>NUCLEOTIDE SEQUENCE [LARGE SCALE GENOMIC DNA]</scope>
    <source>
        <strain evidence="4 5">NBRC 13994</strain>
    </source>
</reference>
<dbReference type="PANTHER" id="PTHR43584">
    <property type="entry name" value="NUCLEOTIDYL TRANSFERASE"/>
    <property type="match status" value="1"/>
</dbReference>
<dbReference type="PANTHER" id="PTHR43584:SF8">
    <property type="entry name" value="N-ACETYLMURAMATE ALPHA-1-PHOSPHATE URIDYLYLTRANSFERASE"/>
    <property type="match status" value="1"/>
</dbReference>
<name>A0ABQ3YDP7_9ACTN</name>
<evidence type="ECO:0000259" key="3">
    <source>
        <dbReference type="Pfam" id="PF00483"/>
    </source>
</evidence>
<sequence>MTEVCGVVLAAGEGQRLRPLTEILPKALCPVGNVALLDRALARLAALGLSGPGKAAVNAAYLAEQVVAHVGDRAHLSVEPDGPVGTSGGVGRLKGWIDGRGALVGNADAYLADPGREPGKDIAALLDGWSGDTVRMLTKTNPPGATGGFSGRRFAGFSLLPWRYVRGLSTEHSDLVRTVWRPAEAEDALELINYEGSYIDTGTPGDYLTANLHAARARTLIDPTATITGTVTDAVVGAHATVHGEITRCVVWPGAEVTSGERLTDVIRAPGPVTVAAA</sequence>
<dbReference type="RefSeq" id="WP_203772748.1">
    <property type="nucleotide sequence ID" value="NZ_BAAABO010000018.1"/>
</dbReference>
<gene>
    <name evidence="4" type="ORF">Ade02nite_67700</name>
</gene>
<protein>
    <recommendedName>
        <fullName evidence="3">Nucleotidyl transferase domain-containing protein</fullName>
    </recommendedName>
</protein>
<dbReference type="Proteomes" id="UP000609879">
    <property type="component" value="Unassembled WGS sequence"/>
</dbReference>
<dbReference type="InterPro" id="IPR029044">
    <property type="entry name" value="Nucleotide-diphossugar_trans"/>
</dbReference>
<accession>A0ABQ3YDP7</accession>